<feature type="domain" description="Peptidase C14 caspase" evidence="2">
    <location>
        <begin position="41"/>
        <end position="266"/>
    </location>
</feature>
<dbReference type="EMBL" id="SSNY01000001">
    <property type="protein sequence ID" value="THF59602.1"/>
    <property type="molecule type" value="Genomic_DNA"/>
</dbReference>
<dbReference type="Gene3D" id="3.40.50.1460">
    <property type="match status" value="1"/>
</dbReference>
<evidence type="ECO:0000313" key="4">
    <source>
        <dbReference type="EMBL" id="THF59602.1"/>
    </source>
</evidence>
<feature type="signal peptide" evidence="1">
    <location>
        <begin position="1"/>
        <end position="19"/>
    </location>
</feature>
<gene>
    <name evidence="4" type="ORF">E6C48_00625</name>
</gene>
<evidence type="ECO:0000259" key="2">
    <source>
        <dbReference type="Pfam" id="PF00656"/>
    </source>
</evidence>
<evidence type="ECO:0000256" key="1">
    <source>
        <dbReference type="SAM" id="SignalP"/>
    </source>
</evidence>
<evidence type="ECO:0000313" key="5">
    <source>
        <dbReference type="Proteomes" id="UP000306441"/>
    </source>
</evidence>
<dbReference type="SUPFAM" id="SSF48452">
    <property type="entry name" value="TPR-like"/>
    <property type="match status" value="1"/>
</dbReference>
<dbReference type="InterPro" id="IPR011600">
    <property type="entry name" value="Pept_C14_caspase"/>
</dbReference>
<dbReference type="InterPro" id="IPR011990">
    <property type="entry name" value="TPR-like_helical_dom_sf"/>
</dbReference>
<dbReference type="InterPro" id="IPR018711">
    <property type="entry name" value="NAGPA"/>
</dbReference>
<accession>A0ABY2QCM6</accession>
<keyword evidence="1" id="KW-0732">Signal</keyword>
<name>A0ABY2QCM6_9HYPH</name>
<dbReference type="PANTHER" id="PTHR40446:SF2">
    <property type="entry name" value="N-ACETYLGLUCOSAMINE-1-PHOSPHODIESTER ALPHA-N-ACETYLGLUCOSAMINIDASE"/>
    <property type="match status" value="1"/>
</dbReference>
<dbReference type="SUPFAM" id="SSF52129">
    <property type="entry name" value="Caspase-like"/>
    <property type="match status" value="1"/>
</dbReference>
<keyword evidence="5" id="KW-1185">Reference proteome</keyword>
<dbReference type="Pfam" id="PF00656">
    <property type="entry name" value="Peptidase_C14"/>
    <property type="match status" value="1"/>
</dbReference>
<reference evidence="4 5" key="1">
    <citation type="submission" date="2019-04" db="EMBL/GenBank/DDBJ databases">
        <title>Mesorhizobium composti sp. nov., isolated from compost.</title>
        <authorList>
            <person name="Lin S.-Y."/>
            <person name="Hameed A."/>
            <person name="Hsieh Y.-T."/>
            <person name="Young C.-C."/>
        </authorList>
    </citation>
    <scope>NUCLEOTIDE SEQUENCE [LARGE SCALE GENOMIC DNA]</scope>
    <source>
        <strain evidence="4 5">CC-YTH430</strain>
    </source>
</reference>
<dbReference type="Gene3D" id="1.25.40.10">
    <property type="entry name" value="Tetratricopeptide repeat domain"/>
    <property type="match status" value="1"/>
</dbReference>
<evidence type="ECO:0000259" key="3">
    <source>
        <dbReference type="Pfam" id="PF09992"/>
    </source>
</evidence>
<sequence>MLRWFVTILLFAASAVAHAETRGVRTLVPAPAPGKPFSASHALVIGIDGYDHGWKPLGMAAEDARQVAAALKASGFDDVDLKLDLGEAELERTIKAFIYGKGADPDARLLIWFAGHGHTIGGEGYLVPKDAPLPGETPASEAAFQASAMPLAAFGRYMNEVKARHVIAVFDSCFSGSVFNASRASVPAAVSKATTQLARQFIASGSAGEVALDDGSFRQAFIAALTGKDRRALSSDGYLTGSRLGAYLAEEISRKTGGRQNPIYSTSNVVGLDRGDFVFPVSFASQEGPAEVAAPVGLSPLEPAVAEDVPELRIEPVQVARDNPEAGLIADKLARNLVEYYVNNRLYVSSELTGREPARPPTHRLHTKVTAFGDSVQVDIDLTGRDGKTVSTASFGGERAFYVHNYKFLPQIVQYMLDVSLRTLEPLHSANRPTEVGEAYAFFLAARQKASRRQFEDAAALLDKAIETDPDFASAYAARGQIAARLGAGADEVDGYLKEAAAIDADYPSLNLFDEQQMGDPVPALRAAGANAPWSVLSPGLEFRRIEAEDYGVTVLAWRFDEASVAFDVARASTVHGETVGELRERTGALLAINASFFDLDMESRLSPVGMLVVGGREINAFDAAKAKNPLTGILYRRDGKLGIMPASQYRPDERFEAAVQTGPLVVDPGGRNGIYRNNFDRQNRSVVCIQGDGRPVIVQVSGGLSLYEVGEMLSSPDAGGGLGCERAINLDGGPSSQISVLAGGIGLEVTGLWKVPNSLLLTAR</sequence>
<organism evidence="4 5">
    <name type="scientific">Ollibium composti</name>
    <dbReference type="NCBI Taxonomy" id="2675109"/>
    <lineage>
        <taxon>Bacteria</taxon>
        <taxon>Pseudomonadati</taxon>
        <taxon>Pseudomonadota</taxon>
        <taxon>Alphaproteobacteria</taxon>
        <taxon>Hyphomicrobiales</taxon>
        <taxon>Phyllobacteriaceae</taxon>
        <taxon>Ollibium</taxon>
    </lineage>
</organism>
<protein>
    <submittedName>
        <fullName evidence="4">Uncharacterized protein</fullName>
    </submittedName>
</protein>
<dbReference type="InterPro" id="IPR029030">
    <property type="entry name" value="Caspase-like_dom_sf"/>
</dbReference>
<dbReference type="Pfam" id="PF09992">
    <property type="entry name" value="NAGPA"/>
    <property type="match status" value="1"/>
</dbReference>
<feature type="chain" id="PRO_5045857055" evidence="1">
    <location>
        <begin position="20"/>
        <end position="765"/>
    </location>
</feature>
<dbReference type="Proteomes" id="UP000306441">
    <property type="component" value="Unassembled WGS sequence"/>
</dbReference>
<dbReference type="RefSeq" id="WP_136352939.1">
    <property type="nucleotide sequence ID" value="NZ_SSNY01000001.1"/>
</dbReference>
<proteinExistence type="predicted"/>
<comment type="caution">
    <text evidence="4">The sequence shown here is derived from an EMBL/GenBank/DDBJ whole genome shotgun (WGS) entry which is preliminary data.</text>
</comment>
<dbReference type="PANTHER" id="PTHR40446">
    <property type="entry name" value="N-ACETYLGLUCOSAMINE-1-PHOSPHODIESTER ALPHA-N-ACETYLGLUCOSAMINIDASE"/>
    <property type="match status" value="1"/>
</dbReference>
<feature type="domain" description="Phosphodiester glycosidase" evidence="3">
    <location>
        <begin position="588"/>
        <end position="761"/>
    </location>
</feature>